<feature type="transmembrane region" description="Helical" evidence="1">
    <location>
        <begin position="156"/>
        <end position="175"/>
    </location>
</feature>
<gene>
    <name evidence="3" type="ORF">SAMN04488090_1172</name>
</gene>
<dbReference type="AlphaFoldDB" id="A0A1G9KXW7"/>
<dbReference type="Proteomes" id="UP000198901">
    <property type="component" value="Unassembled WGS sequence"/>
</dbReference>
<keyword evidence="1" id="KW-0812">Transmembrane</keyword>
<dbReference type="OrthoDB" id="650263at2"/>
<dbReference type="RefSeq" id="WP_093198982.1">
    <property type="nucleotide sequence ID" value="NZ_FNGS01000002.1"/>
</dbReference>
<feature type="transmembrane region" description="Helical" evidence="1">
    <location>
        <begin position="65"/>
        <end position="86"/>
    </location>
</feature>
<feature type="transmembrane region" description="Helical" evidence="1">
    <location>
        <begin position="106"/>
        <end position="124"/>
    </location>
</feature>
<proteinExistence type="predicted"/>
<keyword evidence="4" id="KW-1185">Reference proteome</keyword>
<feature type="transmembrane region" description="Helical" evidence="1">
    <location>
        <begin position="242"/>
        <end position="259"/>
    </location>
</feature>
<protein>
    <submittedName>
        <fullName evidence="3">Predicted membrane protein</fullName>
    </submittedName>
</protein>
<evidence type="ECO:0000256" key="1">
    <source>
        <dbReference type="SAM" id="Phobius"/>
    </source>
</evidence>
<dbReference type="EMBL" id="FNGS01000002">
    <property type="protein sequence ID" value="SDL54469.1"/>
    <property type="molecule type" value="Genomic_DNA"/>
</dbReference>
<keyword evidence="1" id="KW-1133">Transmembrane helix</keyword>
<organism evidence="3 4">
    <name type="scientific">Siphonobacter aquaeclarae</name>
    <dbReference type="NCBI Taxonomy" id="563176"/>
    <lineage>
        <taxon>Bacteria</taxon>
        <taxon>Pseudomonadati</taxon>
        <taxon>Bacteroidota</taxon>
        <taxon>Cytophagia</taxon>
        <taxon>Cytophagales</taxon>
        <taxon>Cytophagaceae</taxon>
        <taxon>Siphonobacter</taxon>
    </lineage>
</organism>
<evidence type="ECO:0000259" key="2">
    <source>
        <dbReference type="Pfam" id="PF09925"/>
    </source>
</evidence>
<accession>A0A1G9KXW7</accession>
<feature type="domain" description="DUF2157" evidence="2">
    <location>
        <begin position="9"/>
        <end position="155"/>
    </location>
</feature>
<feature type="transmembrane region" description="Helical" evidence="1">
    <location>
        <begin position="187"/>
        <end position="206"/>
    </location>
</feature>
<dbReference type="InterPro" id="IPR018677">
    <property type="entry name" value="DUF2157"/>
</dbReference>
<feature type="transmembrane region" description="Helical" evidence="1">
    <location>
        <begin position="130"/>
        <end position="149"/>
    </location>
</feature>
<dbReference type="STRING" id="563176.SAMN04488090_1172"/>
<reference evidence="3 4" key="1">
    <citation type="submission" date="2016-10" db="EMBL/GenBank/DDBJ databases">
        <authorList>
            <person name="de Groot N.N."/>
        </authorList>
    </citation>
    <scope>NUCLEOTIDE SEQUENCE [LARGE SCALE GENOMIC DNA]</scope>
    <source>
        <strain evidence="3 4">DSM 21668</strain>
    </source>
</reference>
<sequence>MTYSEILQKLLDKDAIPPETADALRNYEKAKPFSVHWELRFLLYLGVTLLSGGLGVLIYQHYDVIGPGVVAGLIALLMAGCFAWVWWKRLPYANTLTEHASPLPDFLLLLGCLLFLTLGGYLQYTYNLFGTRFGLMAIIPALVFFPLAYRFDHRGVLSMALTALASWVGVAATPLTVLTQNDFSQPYFLIRALGYAGVVIAGAWWLDRQGIKKHFTFTYFLLAGNLAFVAALAGWFGHSAPVVYLLILIGLCYLSFRYARQAHSFAFLLMALVYGYIALSYLFFTVFPEDVLIGFGMLYFMATCGFIVLFLFRYKAWLGIKQHEKSV</sequence>
<feature type="transmembrane region" description="Helical" evidence="1">
    <location>
        <begin position="41"/>
        <end position="59"/>
    </location>
</feature>
<feature type="transmembrane region" description="Helical" evidence="1">
    <location>
        <begin position="218"/>
        <end position="236"/>
    </location>
</feature>
<feature type="transmembrane region" description="Helical" evidence="1">
    <location>
        <begin position="292"/>
        <end position="312"/>
    </location>
</feature>
<feature type="transmembrane region" description="Helical" evidence="1">
    <location>
        <begin position="266"/>
        <end position="286"/>
    </location>
</feature>
<evidence type="ECO:0000313" key="4">
    <source>
        <dbReference type="Proteomes" id="UP000198901"/>
    </source>
</evidence>
<keyword evidence="1" id="KW-0472">Membrane</keyword>
<dbReference type="Pfam" id="PF09925">
    <property type="entry name" value="DUF2157"/>
    <property type="match status" value="1"/>
</dbReference>
<evidence type="ECO:0000313" key="3">
    <source>
        <dbReference type="EMBL" id="SDL54469.1"/>
    </source>
</evidence>
<name>A0A1G9KXW7_9BACT</name>